<dbReference type="CDD" id="cd00201">
    <property type="entry name" value="WW"/>
    <property type="match status" value="1"/>
</dbReference>
<dbReference type="PANTHER" id="PTHR46711:SF1">
    <property type="entry name" value="HISTONE-LYSINE N-METHYLTRANSFERASE SETD2"/>
    <property type="match status" value="1"/>
</dbReference>
<keyword evidence="6" id="KW-0808">Transferase</keyword>
<evidence type="ECO:0000256" key="11">
    <source>
        <dbReference type="SAM" id="MobiDB-lite"/>
    </source>
</evidence>
<gene>
    <name evidence="16" type="ORF">JTE90_007623</name>
</gene>
<dbReference type="SUPFAM" id="SSF82199">
    <property type="entry name" value="SET domain"/>
    <property type="match status" value="1"/>
</dbReference>
<dbReference type="Gene3D" id="2.170.270.10">
    <property type="entry name" value="SET domain"/>
    <property type="match status" value="1"/>
</dbReference>
<dbReference type="GO" id="GO:0005634">
    <property type="term" value="C:nucleus"/>
    <property type="evidence" value="ECO:0007669"/>
    <property type="project" value="UniProtKB-SubCell"/>
</dbReference>
<dbReference type="PROSITE" id="PS50020">
    <property type="entry name" value="WW_DOMAIN_2"/>
    <property type="match status" value="1"/>
</dbReference>
<evidence type="ECO:0000313" key="17">
    <source>
        <dbReference type="Proteomes" id="UP000827092"/>
    </source>
</evidence>
<dbReference type="SMART" id="SM00570">
    <property type="entry name" value="AWS"/>
    <property type="match status" value="1"/>
</dbReference>
<evidence type="ECO:0000259" key="12">
    <source>
        <dbReference type="PROSITE" id="PS50020"/>
    </source>
</evidence>
<evidence type="ECO:0000256" key="9">
    <source>
        <dbReference type="ARBA" id="ARBA00023163"/>
    </source>
</evidence>
<feature type="region of interest" description="Disordered" evidence="11">
    <location>
        <begin position="891"/>
        <end position="1050"/>
    </location>
</feature>
<name>A0AAV6U6S6_9ARAC</name>
<feature type="domain" description="WW" evidence="12">
    <location>
        <begin position="1740"/>
        <end position="1773"/>
    </location>
</feature>
<dbReference type="SUPFAM" id="SSF51045">
    <property type="entry name" value="WW domain"/>
    <property type="match status" value="1"/>
</dbReference>
<dbReference type="GO" id="GO:0032259">
    <property type="term" value="P:methylation"/>
    <property type="evidence" value="ECO:0007669"/>
    <property type="project" value="UniProtKB-KW"/>
</dbReference>
<evidence type="ECO:0000256" key="4">
    <source>
        <dbReference type="ARBA" id="ARBA00022454"/>
    </source>
</evidence>
<evidence type="ECO:0000256" key="2">
    <source>
        <dbReference type="ARBA" id="ARBA00004286"/>
    </source>
</evidence>
<feature type="compositionally biased region" description="Polar residues" evidence="11">
    <location>
        <begin position="929"/>
        <end position="944"/>
    </location>
</feature>
<feature type="region of interest" description="Disordered" evidence="11">
    <location>
        <begin position="214"/>
        <end position="352"/>
    </location>
</feature>
<feature type="compositionally biased region" description="Basic and acidic residues" evidence="11">
    <location>
        <begin position="264"/>
        <end position="290"/>
    </location>
</feature>
<accession>A0AAV6U6S6</accession>
<evidence type="ECO:0000259" key="14">
    <source>
        <dbReference type="PROSITE" id="PS50868"/>
    </source>
</evidence>
<evidence type="ECO:0000256" key="5">
    <source>
        <dbReference type="ARBA" id="ARBA00022603"/>
    </source>
</evidence>
<keyword evidence="7" id="KW-0949">S-adenosyl-L-methionine</keyword>
<dbReference type="EC" id="2.1.1.359" evidence="3"/>
<dbReference type="Pfam" id="PF08236">
    <property type="entry name" value="SRI"/>
    <property type="match status" value="1"/>
</dbReference>
<organism evidence="16 17">
    <name type="scientific">Oedothorax gibbosus</name>
    <dbReference type="NCBI Taxonomy" id="931172"/>
    <lineage>
        <taxon>Eukaryota</taxon>
        <taxon>Metazoa</taxon>
        <taxon>Ecdysozoa</taxon>
        <taxon>Arthropoda</taxon>
        <taxon>Chelicerata</taxon>
        <taxon>Arachnida</taxon>
        <taxon>Araneae</taxon>
        <taxon>Araneomorphae</taxon>
        <taxon>Entelegynae</taxon>
        <taxon>Araneoidea</taxon>
        <taxon>Linyphiidae</taxon>
        <taxon>Erigoninae</taxon>
        <taxon>Oedothorax</taxon>
    </lineage>
</organism>
<dbReference type="Pfam" id="PF00856">
    <property type="entry name" value="SET"/>
    <property type="match status" value="1"/>
</dbReference>
<dbReference type="Pfam" id="PF17907">
    <property type="entry name" value="AWS"/>
    <property type="match status" value="1"/>
</dbReference>
<feature type="compositionally biased region" description="Basic residues" evidence="11">
    <location>
        <begin position="1817"/>
        <end position="1827"/>
    </location>
</feature>
<feature type="compositionally biased region" description="Basic and acidic residues" evidence="11">
    <location>
        <begin position="1040"/>
        <end position="1050"/>
    </location>
</feature>
<dbReference type="Gene3D" id="1.10.1740.100">
    <property type="entry name" value="Set2, Rpb1 interacting domain"/>
    <property type="match status" value="1"/>
</dbReference>
<dbReference type="InterPro" id="IPR006560">
    <property type="entry name" value="AWS_dom"/>
</dbReference>
<feature type="compositionally biased region" description="Basic and acidic residues" evidence="11">
    <location>
        <begin position="219"/>
        <end position="230"/>
    </location>
</feature>
<dbReference type="InterPro" id="IPR036020">
    <property type="entry name" value="WW_dom_sf"/>
</dbReference>
<feature type="domain" description="AWS" evidence="15">
    <location>
        <begin position="546"/>
        <end position="599"/>
    </location>
</feature>
<dbReference type="PROSITE" id="PS50868">
    <property type="entry name" value="POST_SET"/>
    <property type="match status" value="1"/>
</dbReference>
<feature type="compositionally biased region" description="Low complexity" evidence="11">
    <location>
        <begin position="1389"/>
        <end position="1398"/>
    </location>
</feature>
<feature type="compositionally biased region" description="Basic and acidic residues" evidence="11">
    <location>
        <begin position="422"/>
        <end position="433"/>
    </location>
</feature>
<dbReference type="InterPro" id="IPR001214">
    <property type="entry name" value="SET_dom"/>
</dbReference>
<dbReference type="InterPro" id="IPR042294">
    <property type="entry name" value="SETD2_animal"/>
</dbReference>
<feature type="compositionally biased region" description="Acidic residues" evidence="11">
    <location>
        <begin position="1776"/>
        <end position="1797"/>
    </location>
</feature>
<dbReference type="InterPro" id="IPR044437">
    <property type="entry name" value="SETD2/Set2_SET"/>
</dbReference>
<dbReference type="EMBL" id="JAFNEN010000634">
    <property type="protein sequence ID" value="KAG8179351.1"/>
    <property type="molecule type" value="Genomic_DNA"/>
</dbReference>
<dbReference type="InterPro" id="IPR013257">
    <property type="entry name" value="SRI"/>
</dbReference>
<reference evidence="16 17" key="1">
    <citation type="journal article" date="2022" name="Nat. Ecol. Evol.">
        <title>A masculinizing supergene underlies an exaggerated male reproductive morph in a spider.</title>
        <authorList>
            <person name="Hendrickx F."/>
            <person name="De Corte Z."/>
            <person name="Sonet G."/>
            <person name="Van Belleghem S.M."/>
            <person name="Kostlbacher S."/>
            <person name="Vangestel C."/>
        </authorList>
    </citation>
    <scope>NUCLEOTIDE SEQUENCE [LARGE SCALE GENOMIC DNA]</scope>
    <source>
        <strain evidence="16">W744_W776</strain>
    </source>
</reference>
<dbReference type="PROSITE" id="PS51215">
    <property type="entry name" value="AWS"/>
    <property type="match status" value="1"/>
</dbReference>
<feature type="domain" description="Post-SET" evidence="14">
    <location>
        <begin position="725"/>
        <end position="741"/>
    </location>
</feature>
<dbReference type="GO" id="GO:0005694">
    <property type="term" value="C:chromosome"/>
    <property type="evidence" value="ECO:0007669"/>
    <property type="project" value="UniProtKB-SubCell"/>
</dbReference>
<evidence type="ECO:0000256" key="7">
    <source>
        <dbReference type="ARBA" id="ARBA00022691"/>
    </source>
</evidence>
<comment type="caution">
    <text evidence="16">The sequence shown here is derived from an EMBL/GenBank/DDBJ whole genome shotgun (WGS) entry which is preliminary data.</text>
</comment>
<evidence type="ECO:0000313" key="16">
    <source>
        <dbReference type="EMBL" id="KAG8179351.1"/>
    </source>
</evidence>
<feature type="region of interest" description="Disordered" evidence="11">
    <location>
        <begin position="1767"/>
        <end position="1834"/>
    </location>
</feature>
<dbReference type="Pfam" id="PF00397">
    <property type="entry name" value="WW"/>
    <property type="match status" value="1"/>
</dbReference>
<feature type="compositionally biased region" description="Low complexity" evidence="11">
    <location>
        <begin position="234"/>
        <end position="247"/>
    </location>
</feature>
<protein>
    <recommendedName>
        <fullName evidence="3">[histone H3]-lysine(36) N-trimethyltransferase</fullName>
        <ecNumber evidence="3">2.1.1.359</ecNumber>
    </recommendedName>
</protein>
<evidence type="ECO:0000259" key="15">
    <source>
        <dbReference type="PROSITE" id="PS51215"/>
    </source>
</evidence>
<feature type="region of interest" description="Disordered" evidence="11">
    <location>
        <begin position="1384"/>
        <end position="1406"/>
    </location>
</feature>
<dbReference type="PROSITE" id="PS50280">
    <property type="entry name" value="SET"/>
    <property type="match status" value="1"/>
</dbReference>
<keyword evidence="9" id="KW-0804">Transcription</keyword>
<dbReference type="InterPro" id="IPR046341">
    <property type="entry name" value="SET_dom_sf"/>
</dbReference>
<feature type="region of interest" description="Disordered" evidence="11">
    <location>
        <begin position="412"/>
        <end position="434"/>
    </location>
</feature>
<dbReference type="InterPro" id="IPR001202">
    <property type="entry name" value="WW_dom"/>
</dbReference>
<keyword evidence="5" id="KW-0489">Methyltransferase</keyword>
<dbReference type="SMART" id="SM00317">
    <property type="entry name" value="SET"/>
    <property type="match status" value="1"/>
</dbReference>
<dbReference type="PROSITE" id="PS01159">
    <property type="entry name" value="WW_DOMAIN_1"/>
    <property type="match status" value="1"/>
</dbReference>
<dbReference type="SMART" id="SM00456">
    <property type="entry name" value="WW"/>
    <property type="match status" value="1"/>
</dbReference>
<dbReference type="PANTHER" id="PTHR46711">
    <property type="entry name" value="HISTONE-LYSINE N-METHYLTRANSFERASE SETD2"/>
    <property type="match status" value="1"/>
</dbReference>
<dbReference type="Gene3D" id="2.20.70.10">
    <property type="match status" value="1"/>
</dbReference>
<comment type="subcellular location">
    <subcellularLocation>
        <location evidence="2">Chromosome</location>
    </subcellularLocation>
    <subcellularLocation>
        <location evidence="1">Nucleus</location>
    </subcellularLocation>
</comment>
<feature type="domain" description="SET" evidence="13">
    <location>
        <begin position="601"/>
        <end position="718"/>
    </location>
</feature>
<dbReference type="GO" id="GO:0140955">
    <property type="term" value="F:histone H3K36 trimethyltransferase activity"/>
    <property type="evidence" value="ECO:0007669"/>
    <property type="project" value="UniProtKB-EC"/>
</dbReference>
<keyword evidence="17" id="KW-1185">Reference proteome</keyword>
<dbReference type="CDD" id="cd19172">
    <property type="entry name" value="SET_SETD2"/>
    <property type="match status" value="1"/>
</dbReference>
<sequence length="1946" mass="218868">MSAIEDLIEEKQSIPINLKDIAKFLTINPGDVITANYQTVSSLVTELIEVTTNNYLEEKGFITTPNKHTTASESRKPACDVSSLHSSELDELKTEIESEESVCKVSSHSDSELNISPTKVAIESEETECSVSNLNNSEINNSATKGAIESEETECSVSNLSESHDTDVIKCQPPTQSEIQNSICVVSSLNVSELNLNKTTIEINEDKIDVADPNISESCHTDANKCRPPTESKNSVSEVLNSNNSDELPVRRSSRIQHKTVQNDNKKKNSKKDPNQSKTVKVIEKEHSDVKGLSTQTVTNVKEKEEPDDSDSNNDSKTTNDLPKRTPRKVQQREVVPTSDGKPKKTYNKKKKLSAVELDKSIDQAICDVINASNIGDPQVDDSKTKRASMIPCVGSSRVLLIETPLSDVPISIPKLNGPENQESKDKPAEDYTPKPVKLKSRWFRSSELEEMLNTEVNSVPEQTISLPEVSVDGDIKPTTMETTVSEEQGTCINPDKMEVEELKVETDGNSAERNETKVIERPDYEHIDDNIYLFTKKKSKSKKQVRRMVCDCTLTKEEQECGVLGCKEECLNRLLMIECGYRCPLGEACSNKRFEKKQYVKSEIFKAEKKGWGLRPLEDVSRDDLIIEFVGEIVNHKEYRHRIKLYAKEKKVHSYFMAFKTDEILDATIRGNTSRFINHSCDPNCETQKWTVNGELRVGVFAKRSIPAGEEFTLDYKFQTYGREVQKCLCGSYNCSGLIGGGKRITLDAYGISKPGAKRKKGFEDKKRDLDEITLEDEIEKLNTNKGLRNKEETLKLARLMVRADESSTRHQLLDIIIKTEQPSCLRLFLDYHGLPLMWSWMTDIVELDLKTKILQVLSRLPITNKSMLLDSKVMSVVEKWVQECDAAKKENSLEEKPQSVSASPSDESSEPVAKKLKNVEFSDSETDSTGSHNANENSSVTDNFKVETLSDEVANSDETEPSKNQVVEETTEPSNNKMADEAEPSKNMMVGEAEPSEYKMVDESEPSKNDTVDEAEPSKNDTVDEAEPSKNETVAETEPMKNHMGDENEPVKIETADEMVPVVKNENEEDPDAHLKTNISSIGAELLSNWKNLKEVFRIPRLEQQKKRKKDEMEADHSVLGRTEKKPDIAGDHIQVLVSSFSPRFIDNVKIYENDNPDVDLKAEDHSNNNLLSVNTSAIKRFLKSSPSLDSVKRNIKEEFSPESESSPRSSLLQTTTFLNQPPVNFPLPLNPAVAPLLQQPPLQAMFPPPQIVYPPSQVPFVNTAAPPPIITHPTTSMPPTAQVLPQAPPTLLQAPTNYPPPNTNLPRPNTNLPLNTNIPPPNTNIPPPNTNLLPPNTNMPPPLTNIPPHVNAMLPSNAPNFQLPPPSAHYIPNQPPTNYPNHFGNPGQPYYYGPPQQQPAPLQNSSSVQASYTNNAAIEAVGCCTDEFAVNKSSIQRIRSKTRKERARGIELDFKSNVPEIVTLHWDSKLLPALNAKETKEERLPIVITYEDKEQLISVPKLDKATRKAQAQALWDTITEWNLEDKVQILCCDTTPSNTGYISGACVLLEQKLERETLLFACRHHIYELVLKGVFDAKIPQSTTSPDIPLFQAFKENWKIFDQNKIESFKEIVAVYFESAEIESLLHFYKSKLKEKIVRDDYRELIELSILFWGGDLNRKGLKIRPPGAMHQARWMVCIQSTASLQLPSVNPLQSQAPSYPASNNTRPIQSSVPLQTFAPVDQPIAMPVVDKDLVPVKLPKNWRSAKDDEGNVYYYHSKTRLTQWDPPSGDQLLEEEDDSEDDEEDSESEESESSGDTPTYDEPKLSPKLSPKPTKKKSKKKKTTQAAADTSVNFPIRPEVAKKIRELFRTKMSTYIVHCLNVYRKPDCKVGRITSNEDFKYLARKLTHYAMTKEMKQCKSVEDLDCNEQVMHKAKDFIKKYMAKFGSKYIRKEKDKDFSPET</sequence>
<evidence type="ECO:0000256" key="8">
    <source>
        <dbReference type="ARBA" id="ARBA00023015"/>
    </source>
</evidence>
<feature type="compositionally biased region" description="Basic and acidic residues" evidence="11">
    <location>
        <begin position="998"/>
        <end position="1032"/>
    </location>
</feature>
<feature type="compositionally biased region" description="Polar residues" evidence="11">
    <location>
        <begin position="964"/>
        <end position="979"/>
    </location>
</feature>
<evidence type="ECO:0000256" key="6">
    <source>
        <dbReference type="ARBA" id="ARBA00022679"/>
    </source>
</evidence>
<proteinExistence type="predicted"/>
<evidence type="ECO:0000256" key="1">
    <source>
        <dbReference type="ARBA" id="ARBA00004123"/>
    </source>
</evidence>
<dbReference type="InterPro" id="IPR003616">
    <property type="entry name" value="Post-SET_dom"/>
</dbReference>
<evidence type="ECO:0000259" key="13">
    <source>
        <dbReference type="PROSITE" id="PS50280"/>
    </source>
</evidence>
<keyword evidence="4" id="KW-0158">Chromosome</keyword>
<dbReference type="Proteomes" id="UP000827092">
    <property type="component" value="Unassembled WGS sequence"/>
</dbReference>
<dbReference type="InterPro" id="IPR038190">
    <property type="entry name" value="SRI_sf"/>
</dbReference>
<keyword evidence="10" id="KW-0539">Nucleus</keyword>
<keyword evidence="8" id="KW-0805">Transcription regulation</keyword>
<dbReference type="GO" id="GO:0006355">
    <property type="term" value="P:regulation of DNA-templated transcription"/>
    <property type="evidence" value="ECO:0007669"/>
    <property type="project" value="InterPro"/>
</dbReference>
<evidence type="ECO:0000256" key="3">
    <source>
        <dbReference type="ARBA" id="ARBA00012178"/>
    </source>
</evidence>
<evidence type="ECO:0000256" key="10">
    <source>
        <dbReference type="ARBA" id="ARBA00023242"/>
    </source>
</evidence>